<dbReference type="OMA" id="WVRYYAC"/>
<dbReference type="InterPro" id="IPR004155">
    <property type="entry name" value="PBS_lyase_HEAT"/>
</dbReference>
<dbReference type="PROSITE" id="PS50077">
    <property type="entry name" value="HEAT_REPEAT"/>
    <property type="match status" value="1"/>
</dbReference>
<accession>Q2TM62</accession>
<reference evidence="2" key="1">
    <citation type="journal article" date="2006" name="DNA Seq.">
        <title>A chemotaxis operon in the bacterium Desulfovibrio gigas is induced under several growth conditions.</title>
        <authorList>
            <person name="Felix R."/>
            <person name="Rodrigues R."/>
            <person name="Machado P."/>
            <person name="Oliveira S."/>
            <person name="Rodrigues-Pousada C."/>
        </authorList>
    </citation>
    <scope>NUCLEOTIDE SEQUENCE</scope>
</reference>
<dbReference type="InterPro" id="IPR011989">
    <property type="entry name" value="ARM-like"/>
</dbReference>
<name>Q2TM62_MEGGA</name>
<dbReference type="SMART" id="SM00567">
    <property type="entry name" value="EZ_HEAT"/>
    <property type="match status" value="10"/>
</dbReference>
<dbReference type="PANTHER" id="PTHR12697:SF5">
    <property type="entry name" value="DEOXYHYPUSINE HYDROXYLASE"/>
    <property type="match status" value="1"/>
</dbReference>
<organism evidence="2">
    <name type="scientific">Megalodesulfovibrio gigas</name>
    <name type="common">Desulfovibrio gigas</name>
    <dbReference type="NCBI Taxonomy" id="879"/>
    <lineage>
        <taxon>Bacteria</taxon>
        <taxon>Pseudomonadati</taxon>
        <taxon>Thermodesulfobacteriota</taxon>
        <taxon>Desulfovibrionia</taxon>
        <taxon>Desulfovibrionales</taxon>
        <taxon>Desulfovibrionaceae</taxon>
        <taxon>Megalodesulfovibrio</taxon>
    </lineage>
</organism>
<dbReference type="InterPro" id="IPR016024">
    <property type="entry name" value="ARM-type_fold"/>
</dbReference>
<evidence type="ECO:0000313" key="2">
    <source>
        <dbReference type="EMBL" id="AAX37302.1"/>
    </source>
</evidence>
<dbReference type="SUPFAM" id="SSF48371">
    <property type="entry name" value="ARM repeat"/>
    <property type="match status" value="1"/>
</dbReference>
<proteinExistence type="predicted"/>
<comment type="function">
    <text evidence="1">Catalyzes the hydroxylation of the N(6)-(4-aminobutyl)-L-lysine intermediate produced by deoxyhypusine synthase/DHPS on a critical lysine of the eukaryotic translation initiation factor 5A/eIF-5A. This is the second step of the post-translational modification of that lysine into an unusual amino acid residue named hypusine. Hypusination is unique to mature eIF-5A factor and is essential for its function.</text>
</comment>
<dbReference type="PANTHER" id="PTHR12697">
    <property type="entry name" value="PBS LYASE HEAT-LIKE PROTEIN"/>
    <property type="match status" value="1"/>
</dbReference>
<dbReference type="AlphaFoldDB" id="Q2TM62"/>
<dbReference type="Pfam" id="PF13646">
    <property type="entry name" value="HEAT_2"/>
    <property type="match status" value="4"/>
</dbReference>
<evidence type="ECO:0000256" key="1">
    <source>
        <dbReference type="ARBA" id="ARBA00045876"/>
    </source>
</evidence>
<protein>
    <submittedName>
        <fullName evidence="2">Uncharacterized protein</fullName>
    </submittedName>
</protein>
<dbReference type="GO" id="GO:0016491">
    <property type="term" value="F:oxidoreductase activity"/>
    <property type="evidence" value="ECO:0007669"/>
    <property type="project" value="TreeGrafter"/>
</dbReference>
<dbReference type="InterPro" id="IPR021133">
    <property type="entry name" value="HEAT_type_2"/>
</dbReference>
<dbReference type="EMBL" id="AY833420">
    <property type="protein sequence ID" value="AAX37302.1"/>
    <property type="molecule type" value="Genomic_DNA"/>
</dbReference>
<dbReference type="Gene3D" id="1.25.10.10">
    <property type="entry name" value="Leucine-rich Repeat Variant"/>
    <property type="match status" value="5"/>
</dbReference>
<sequence length="648" mass="70297">MTVCPETMTLLQSDDVDQIREGCFAAGESKCLEALPFLVQHLQSGNLGVQEAADEALRRIPSPEAVRAMTPLLSSDDAPLRNLAMDILREIGEEDLDTCIALIKSPDSDLRIFMADILGSSNSPMAVGPLCEALLKDPDVNVRYQAAVSLGSLGFTEAAPCLAKAMQQDEEWVQFSVIEAITKIRDDSAVEALAKSLDNATDLVASMIVEALGEMGSMKAAVLLMRRMDAAAPALRNKIVKAVINILGAKSMAMLSAADRERIHNYSLAALDDEDEDIQDAAIQALSYLGGDQAAKAIMQLGKELDPVSDQERLERIAHALAGIGFMPCMEDVVRNGPWKEGMLAVEAIKRIQDSAAATLLVSVFWDKDQDMQRNIMGALETLDPAAGLGRDSLADFMLEVVERHEDATVVKGAIHILGPVLRHEPAVDAMFTFLHHPFDDVKDAALDACVAIDGPKVLARFRELFRSSTMLDRLMAVYVFGKLNVHECLEELREALEDPAPEIRKLALDGLRGVCDSAESVLPAVLARLSDENRDVRLAVVEVLGQCCVDVMPYMEQALLDEDDWVKVRALEALAQRREAESVRLVAPLLQHENTLVAIKAVEALGDIGGEAAFRLLLEALTSDNPDVAAAAEAAVDRFKSAEEGEL</sequence>